<gene>
    <name evidence="2" type="ORF">GCM10022246_38330</name>
</gene>
<proteinExistence type="predicted"/>
<dbReference type="EMBL" id="BAABAK010000020">
    <property type="protein sequence ID" value="GAA3982661.1"/>
    <property type="molecule type" value="Genomic_DNA"/>
</dbReference>
<protein>
    <recommendedName>
        <fullName evidence="1">Gfo/Idh/MocA-like oxidoreductase N-terminal domain-containing protein</fullName>
    </recommendedName>
</protein>
<dbReference type="InterPro" id="IPR000683">
    <property type="entry name" value="Gfo/Idh/MocA-like_OxRdtase_N"/>
</dbReference>
<evidence type="ECO:0000313" key="2">
    <source>
        <dbReference type="EMBL" id="GAA3982661.1"/>
    </source>
</evidence>
<dbReference type="Gene3D" id="3.30.360.10">
    <property type="entry name" value="Dihydrodipicolinate Reductase, domain 2"/>
    <property type="match status" value="1"/>
</dbReference>
<dbReference type="PANTHER" id="PTHR43377:SF1">
    <property type="entry name" value="BILIVERDIN REDUCTASE A"/>
    <property type="match status" value="1"/>
</dbReference>
<evidence type="ECO:0000313" key="3">
    <source>
        <dbReference type="Proteomes" id="UP001501081"/>
    </source>
</evidence>
<name>A0ABP7QHJ2_9SPHI</name>
<dbReference type="InterPro" id="IPR036291">
    <property type="entry name" value="NAD(P)-bd_dom_sf"/>
</dbReference>
<evidence type="ECO:0000259" key="1">
    <source>
        <dbReference type="Pfam" id="PF01408"/>
    </source>
</evidence>
<reference evidence="3" key="1">
    <citation type="journal article" date="2019" name="Int. J. Syst. Evol. Microbiol.">
        <title>The Global Catalogue of Microorganisms (GCM) 10K type strain sequencing project: providing services to taxonomists for standard genome sequencing and annotation.</title>
        <authorList>
            <consortium name="The Broad Institute Genomics Platform"/>
            <consortium name="The Broad Institute Genome Sequencing Center for Infectious Disease"/>
            <person name="Wu L."/>
            <person name="Ma J."/>
        </authorList>
    </citation>
    <scope>NUCLEOTIDE SEQUENCE [LARGE SCALE GENOMIC DNA]</scope>
    <source>
        <strain evidence="3">JCM 17338</strain>
    </source>
</reference>
<dbReference type="PANTHER" id="PTHR43377">
    <property type="entry name" value="BILIVERDIN REDUCTASE A"/>
    <property type="match status" value="1"/>
</dbReference>
<sequence length="315" mass="35740">MKNTVLIVGTGPMALDYAKVLQFQNVPYSVVGRGEESAEKFRIETGIKPFVGGLQKYLEETVLSDKTNVIIATGTEALMDSLLLVLKTGAERVLIEKPAAISIEELIKNEKELMPYSHKVFVAYNRRFYASVVEAQRIIEEDGGLQTMHFEFTEWAHKIEPLIKAYGVKENWFFANSTHVVDLAFYLGGKPVQWQAYSKAGALKWHSKTNFTGAGITEKNVLFSYLSNWESAGRWAIELLTEKRRIYLKPMEGLSIQDKGTIAVIEHKFDDSLDVKFKPGLYRQVEAFINAKQGTLLDLSEHIRFAKDNYTKMLQ</sequence>
<comment type="caution">
    <text evidence="2">The sequence shown here is derived from an EMBL/GenBank/DDBJ whole genome shotgun (WGS) entry which is preliminary data.</text>
</comment>
<dbReference type="Pfam" id="PF01408">
    <property type="entry name" value="GFO_IDH_MocA"/>
    <property type="match status" value="1"/>
</dbReference>
<organism evidence="2 3">
    <name type="scientific">Pedobacter ginsengiterrae</name>
    <dbReference type="NCBI Taxonomy" id="871696"/>
    <lineage>
        <taxon>Bacteria</taxon>
        <taxon>Pseudomonadati</taxon>
        <taxon>Bacteroidota</taxon>
        <taxon>Sphingobacteriia</taxon>
        <taxon>Sphingobacteriales</taxon>
        <taxon>Sphingobacteriaceae</taxon>
        <taxon>Pedobacter</taxon>
    </lineage>
</organism>
<dbReference type="InterPro" id="IPR051450">
    <property type="entry name" value="Gfo/Idh/MocA_Oxidoreductases"/>
</dbReference>
<keyword evidence="3" id="KW-1185">Reference proteome</keyword>
<accession>A0ABP7QHJ2</accession>
<dbReference type="Proteomes" id="UP001501081">
    <property type="component" value="Unassembled WGS sequence"/>
</dbReference>
<dbReference type="Gene3D" id="3.40.50.720">
    <property type="entry name" value="NAD(P)-binding Rossmann-like Domain"/>
    <property type="match status" value="1"/>
</dbReference>
<dbReference type="RefSeq" id="WP_316763095.1">
    <property type="nucleotide sequence ID" value="NZ_BAABAK010000020.1"/>
</dbReference>
<dbReference type="SUPFAM" id="SSF51735">
    <property type="entry name" value="NAD(P)-binding Rossmann-fold domains"/>
    <property type="match status" value="1"/>
</dbReference>
<feature type="domain" description="Gfo/Idh/MocA-like oxidoreductase N-terminal" evidence="1">
    <location>
        <begin position="5"/>
        <end position="113"/>
    </location>
</feature>